<dbReference type="KEGG" id="fmu:J7337_007768"/>
<dbReference type="EMBL" id="JAHBCI010000005">
    <property type="protein sequence ID" value="KAG9502056.1"/>
    <property type="molecule type" value="Genomic_DNA"/>
</dbReference>
<accession>A0A9P8IP40</accession>
<evidence type="ECO:0000313" key="2">
    <source>
        <dbReference type="Proteomes" id="UP000827133"/>
    </source>
</evidence>
<keyword evidence="2" id="KW-1185">Reference proteome</keyword>
<protein>
    <submittedName>
        <fullName evidence="1">Uncharacterized protein</fullName>
    </submittedName>
</protein>
<gene>
    <name evidence="1" type="ORF">J7337_007768</name>
</gene>
<evidence type="ECO:0000313" key="1">
    <source>
        <dbReference type="EMBL" id="KAG9502056.1"/>
    </source>
</evidence>
<name>A0A9P8IP40_9HYPO</name>
<dbReference type="GeneID" id="68315624"/>
<dbReference type="Proteomes" id="UP000827133">
    <property type="component" value="Unassembled WGS sequence"/>
</dbReference>
<dbReference type="AlphaFoldDB" id="A0A9P8IP40"/>
<reference evidence="1" key="1">
    <citation type="journal article" date="2021" name="Mol. Plant Microbe Interact.">
        <title>Telomere to telomere genome assembly of Fusarium musae F31, causal agent of crown rot disease of banana.</title>
        <authorList>
            <person name="Degradi L."/>
            <person name="Tava V."/>
            <person name="Kunova A."/>
            <person name="Cortesi P."/>
            <person name="Saracchi M."/>
            <person name="Pasquali M."/>
        </authorList>
    </citation>
    <scope>NUCLEOTIDE SEQUENCE</scope>
    <source>
        <strain evidence="1">F31</strain>
    </source>
</reference>
<sequence length="65" mass="6898">MNSKKGVKKINAVTTDISAFPFDCKALGPPKLSRKNKVPSCKGLPGAQVYTRKGMSTIMSSAVRG</sequence>
<organism evidence="1 2">
    <name type="scientific">Fusarium musae</name>
    <dbReference type="NCBI Taxonomy" id="1042133"/>
    <lineage>
        <taxon>Eukaryota</taxon>
        <taxon>Fungi</taxon>
        <taxon>Dikarya</taxon>
        <taxon>Ascomycota</taxon>
        <taxon>Pezizomycotina</taxon>
        <taxon>Sordariomycetes</taxon>
        <taxon>Hypocreomycetidae</taxon>
        <taxon>Hypocreales</taxon>
        <taxon>Nectriaceae</taxon>
        <taxon>Fusarium</taxon>
    </lineage>
</organism>
<proteinExistence type="predicted"/>
<comment type="caution">
    <text evidence="1">The sequence shown here is derived from an EMBL/GenBank/DDBJ whole genome shotgun (WGS) entry which is preliminary data.</text>
</comment>
<dbReference type="RefSeq" id="XP_044681056.1">
    <property type="nucleotide sequence ID" value="XM_044825399.1"/>
</dbReference>